<feature type="compositionally biased region" description="Low complexity" evidence="8">
    <location>
        <begin position="173"/>
        <end position="186"/>
    </location>
</feature>
<comment type="subunit">
    <text evidence="7">Component of a fungal signal recognition particle (SRP) complex that consists of a 7SL RNA molecule (scR1) and at least six protein subunits: SRP72, SRP68, SRP54, SEC65, SRP21 and SRP14.</text>
</comment>
<dbReference type="InterPro" id="IPR009018">
    <property type="entry name" value="Signal_recog_particle_SRP9/14"/>
</dbReference>
<dbReference type="InterPro" id="IPR003210">
    <property type="entry name" value="Signal_recog_particle_SRP14"/>
</dbReference>
<dbReference type="Gene3D" id="3.30.720.10">
    <property type="entry name" value="Signal recognition particle alu RNA binding heterodimer, srp9/1"/>
    <property type="match status" value="1"/>
</dbReference>
<accession>A0ABR3FS18</accession>
<evidence type="ECO:0000256" key="7">
    <source>
        <dbReference type="RuleBase" id="RU368100"/>
    </source>
</evidence>
<comment type="function">
    <text evidence="7">Component of the signal recognition particle (SRP) complex, a ribonucleoprotein complex that mediates the cotranslational targeting of secretory and membrane proteins to the endoplasmic reticulum (ER).</text>
</comment>
<gene>
    <name evidence="9" type="ORF">V5O48_003750</name>
</gene>
<dbReference type="Proteomes" id="UP001465976">
    <property type="component" value="Unassembled WGS sequence"/>
</dbReference>
<proteinExistence type="inferred from homology"/>
<evidence type="ECO:0000313" key="9">
    <source>
        <dbReference type="EMBL" id="KAL0578255.1"/>
    </source>
</evidence>
<evidence type="ECO:0000256" key="8">
    <source>
        <dbReference type="SAM" id="MobiDB-lite"/>
    </source>
</evidence>
<keyword evidence="4 7" id="KW-0694">RNA-binding</keyword>
<sequence length="201" mass="22807">MRENVLLDWAYSLRPGDGWKFVRTFFEPSSLSSLGSMQLVDNDTFLKQLAALFEDSKNSGSIWLTHKRLTHEDDVNMEPKNDTENAEYPCLIRVTDGGGEKFSTRVLSSQLPVFHREYGTLLKASMTTLRKRDKKREKQRAEQVALRKKRLNEPVVVSGAKRGNGRSKRQRQIKAAIKQQEALQQAKAREEAKAKAAAEGS</sequence>
<evidence type="ECO:0000313" key="10">
    <source>
        <dbReference type="Proteomes" id="UP001465976"/>
    </source>
</evidence>
<comment type="caution">
    <text evidence="9">The sequence shown here is derived from an EMBL/GenBank/DDBJ whole genome shotgun (WGS) entry which is preliminary data.</text>
</comment>
<feature type="compositionally biased region" description="Basic residues" evidence="8">
    <location>
        <begin position="129"/>
        <end position="138"/>
    </location>
</feature>
<evidence type="ECO:0000256" key="1">
    <source>
        <dbReference type="ARBA" id="ARBA00004496"/>
    </source>
</evidence>
<keyword evidence="10" id="KW-1185">Reference proteome</keyword>
<protein>
    <recommendedName>
        <fullName evidence="7">Signal recognition particle subunit SRP14</fullName>
    </recommendedName>
    <alternativeName>
        <fullName evidence="7">Signal recognition particle 14 kDa protein</fullName>
    </alternativeName>
</protein>
<name>A0ABR3FS18_9AGAR</name>
<keyword evidence="6 7" id="KW-0687">Ribonucleoprotein</keyword>
<dbReference type="EMBL" id="JBAHYK010000111">
    <property type="protein sequence ID" value="KAL0578255.1"/>
    <property type="molecule type" value="Genomic_DNA"/>
</dbReference>
<feature type="compositionally biased region" description="Basic and acidic residues" evidence="8">
    <location>
        <begin position="187"/>
        <end position="201"/>
    </location>
</feature>
<organism evidence="9 10">
    <name type="scientific">Marasmius crinis-equi</name>
    <dbReference type="NCBI Taxonomy" id="585013"/>
    <lineage>
        <taxon>Eukaryota</taxon>
        <taxon>Fungi</taxon>
        <taxon>Dikarya</taxon>
        <taxon>Basidiomycota</taxon>
        <taxon>Agaricomycotina</taxon>
        <taxon>Agaricomycetes</taxon>
        <taxon>Agaricomycetidae</taxon>
        <taxon>Agaricales</taxon>
        <taxon>Marasmiineae</taxon>
        <taxon>Marasmiaceae</taxon>
        <taxon>Marasmius</taxon>
    </lineage>
</organism>
<dbReference type="Pfam" id="PF02290">
    <property type="entry name" value="SRP14"/>
    <property type="match status" value="1"/>
</dbReference>
<reference evidence="9 10" key="1">
    <citation type="submission" date="2024-02" db="EMBL/GenBank/DDBJ databases">
        <title>A draft genome for the cacao thread blight pathogen Marasmius crinis-equi.</title>
        <authorList>
            <person name="Cohen S.P."/>
            <person name="Baruah I.K."/>
            <person name="Amoako-Attah I."/>
            <person name="Bukari Y."/>
            <person name="Meinhardt L.W."/>
            <person name="Bailey B.A."/>
        </authorList>
    </citation>
    <scope>NUCLEOTIDE SEQUENCE [LARGE SCALE GENOMIC DNA]</scope>
    <source>
        <strain evidence="9 10">GH-76</strain>
    </source>
</reference>
<dbReference type="PANTHER" id="PTHR12013">
    <property type="entry name" value="SIGNAL RECOGNITION PARTICLE 14 KD PROTEIN"/>
    <property type="match status" value="1"/>
</dbReference>
<evidence type="ECO:0000256" key="2">
    <source>
        <dbReference type="ARBA" id="ARBA00010349"/>
    </source>
</evidence>
<evidence type="ECO:0000256" key="3">
    <source>
        <dbReference type="ARBA" id="ARBA00022490"/>
    </source>
</evidence>
<keyword evidence="3 7" id="KW-0963">Cytoplasm</keyword>
<keyword evidence="5 7" id="KW-0733">Signal recognition particle</keyword>
<feature type="region of interest" description="Disordered" evidence="8">
    <location>
        <begin position="129"/>
        <end position="201"/>
    </location>
</feature>
<evidence type="ECO:0000256" key="5">
    <source>
        <dbReference type="ARBA" id="ARBA00023135"/>
    </source>
</evidence>
<dbReference type="SUPFAM" id="SSF54762">
    <property type="entry name" value="Signal recognition particle alu RNA binding heterodimer, SRP9/14"/>
    <property type="match status" value="1"/>
</dbReference>
<feature type="compositionally biased region" description="Basic residues" evidence="8">
    <location>
        <begin position="163"/>
        <end position="172"/>
    </location>
</feature>
<comment type="similarity">
    <text evidence="2 7">Belongs to the SRP14 family.</text>
</comment>
<evidence type="ECO:0000256" key="4">
    <source>
        <dbReference type="ARBA" id="ARBA00022884"/>
    </source>
</evidence>
<comment type="subcellular location">
    <subcellularLocation>
        <location evidence="1 7">Cytoplasm</location>
    </subcellularLocation>
</comment>
<evidence type="ECO:0000256" key="6">
    <source>
        <dbReference type="ARBA" id="ARBA00023274"/>
    </source>
</evidence>